<dbReference type="Proteomes" id="UP001374579">
    <property type="component" value="Unassembled WGS sequence"/>
</dbReference>
<dbReference type="InterPro" id="IPR036691">
    <property type="entry name" value="Endo/exonu/phosph_ase_sf"/>
</dbReference>
<keyword evidence="3" id="KW-1185">Reference proteome</keyword>
<evidence type="ECO:0000313" key="3">
    <source>
        <dbReference type="Proteomes" id="UP001374579"/>
    </source>
</evidence>
<dbReference type="GO" id="GO:0061343">
    <property type="term" value="P:cell adhesion involved in heart morphogenesis"/>
    <property type="evidence" value="ECO:0007669"/>
    <property type="project" value="TreeGrafter"/>
</dbReference>
<organism evidence="2 3">
    <name type="scientific">Littorina saxatilis</name>
    <dbReference type="NCBI Taxonomy" id="31220"/>
    <lineage>
        <taxon>Eukaryota</taxon>
        <taxon>Metazoa</taxon>
        <taxon>Spiralia</taxon>
        <taxon>Lophotrochozoa</taxon>
        <taxon>Mollusca</taxon>
        <taxon>Gastropoda</taxon>
        <taxon>Caenogastropoda</taxon>
        <taxon>Littorinimorpha</taxon>
        <taxon>Littorinoidea</taxon>
        <taxon>Littorinidae</taxon>
        <taxon>Littorina</taxon>
    </lineage>
</organism>
<dbReference type="GO" id="GO:0003824">
    <property type="term" value="F:catalytic activity"/>
    <property type="evidence" value="ECO:0007669"/>
    <property type="project" value="InterPro"/>
</dbReference>
<dbReference type="GO" id="GO:0007508">
    <property type="term" value="P:larval heart development"/>
    <property type="evidence" value="ECO:0007669"/>
    <property type="project" value="TreeGrafter"/>
</dbReference>
<sequence length="885" mass="100937">MQCDLSVTSDFKECVFAECRLEGNDSLLIGVVYRSPNSLQENNDNLNDLMTIISGTKHSHKLVLGDFNFPEINWNKEECAGSENHPATKFYKATKDAFLFQQQSEPTRFRDGQRSSLIDLVLTNREEMVREINTSASLGKSDHATLMVTFTCAYQSNETKRTRLDYKKANFHDMNKMLSEVDWDRELENKSVNESWIIIKDRIDRAVTKYVPTRKVSGKKRKKWMDAKALEAVRKKHRLFRESKVKEGDDKTPSKIEKAEAEMKKAAYKRANNQARWACRKAAKNLETEIAASSKQNPKAFWSYVKSKTKCRTGVADLKKTNGDKTSSDKEKADVLNEFFQSVFTQEATDNIPPPPHYVFGSEVHNFEITVAKVKKLLSGLKTDKAQGPDGINPCVLAKTAESLAYPVARLFRLSLENSEIPEDWRQAYVTPIFKKGSRTEPSNYRPVSLTCILCKAMETLVREAVNDHLRSNNLICENQHGFVQGRSCVTHLLEALDDWTKILDEGGSVDIVYMDFMKAFDTVPHARLIAKVEAHGIHGNVLNWIRNFLADRHQQVIVNGTHSDKAPVTSGIPQGSVLGPLLFTLYINDLPSQVTSSVKLFADDTKLYTRTDVPSGPVVMQEDLDKLQEWSDNWLLKFHPKKCSVLKLGKQHTETSYHMKGRSESGEEVSITLEESETEKDLGVLVDNRLSFKGHVAQATAKANKTLGIIRRSFEHLDREVFVQLYKSLVRPILEYGHSVWQPQQKLLCKEIEDVQRRATKLISALSEKTYPERLAVLKLPSLEHRRLRGDMIDLYKYMHGIYDTGNPNFQLTETKDTRGNSLKLYKPFCRLNVRSCFFAERVIPHWNSLPETVVTAPSVNSFKGRLDNFWADRPEKFSPTCYQ</sequence>
<dbReference type="SUPFAM" id="SSF56672">
    <property type="entry name" value="DNA/RNA polymerases"/>
    <property type="match status" value="1"/>
</dbReference>
<dbReference type="PANTHER" id="PTHR33395:SF22">
    <property type="entry name" value="REVERSE TRANSCRIPTASE DOMAIN-CONTAINING PROTEIN"/>
    <property type="match status" value="1"/>
</dbReference>
<dbReference type="PROSITE" id="PS50878">
    <property type="entry name" value="RT_POL"/>
    <property type="match status" value="1"/>
</dbReference>
<dbReference type="InterPro" id="IPR005135">
    <property type="entry name" value="Endo/exonuclease/phosphatase"/>
</dbReference>
<dbReference type="Pfam" id="PF00078">
    <property type="entry name" value="RVT_1"/>
    <property type="match status" value="1"/>
</dbReference>
<evidence type="ECO:0000259" key="1">
    <source>
        <dbReference type="PROSITE" id="PS50878"/>
    </source>
</evidence>
<dbReference type="GO" id="GO:0031012">
    <property type="term" value="C:extracellular matrix"/>
    <property type="evidence" value="ECO:0007669"/>
    <property type="project" value="TreeGrafter"/>
</dbReference>
<dbReference type="InterPro" id="IPR043502">
    <property type="entry name" value="DNA/RNA_pol_sf"/>
</dbReference>
<dbReference type="Gene3D" id="3.60.10.10">
    <property type="entry name" value="Endonuclease/exonuclease/phosphatase"/>
    <property type="match status" value="1"/>
</dbReference>
<comment type="caution">
    <text evidence="2">The sequence shown here is derived from an EMBL/GenBank/DDBJ whole genome shotgun (WGS) entry which is preliminary data.</text>
</comment>
<dbReference type="CDD" id="cd01650">
    <property type="entry name" value="RT_nLTR_like"/>
    <property type="match status" value="1"/>
</dbReference>
<dbReference type="Pfam" id="PF14529">
    <property type="entry name" value="Exo_endo_phos_2"/>
    <property type="match status" value="1"/>
</dbReference>
<evidence type="ECO:0000313" key="2">
    <source>
        <dbReference type="EMBL" id="KAK7113540.1"/>
    </source>
</evidence>
<name>A0AAN9GNZ1_9CAEN</name>
<accession>A0AAN9GNZ1</accession>
<reference evidence="2 3" key="1">
    <citation type="submission" date="2024-02" db="EMBL/GenBank/DDBJ databases">
        <title>Chromosome-scale genome assembly of the rough periwinkle Littorina saxatilis.</title>
        <authorList>
            <person name="De Jode A."/>
            <person name="Faria R."/>
            <person name="Formenti G."/>
            <person name="Sims Y."/>
            <person name="Smith T.P."/>
            <person name="Tracey A."/>
            <person name="Wood J.M.D."/>
            <person name="Zagrodzka Z.B."/>
            <person name="Johannesson K."/>
            <person name="Butlin R.K."/>
            <person name="Leder E.H."/>
        </authorList>
    </citation>
    <scope>NUCLEOTIDE SEQUENCE [LARGE SCALE GENOMIC DNA]</scope>
    <source>
        <strain evidence="2">Snail1</strain>
        <tissue evidence="2">Muscle</tissue>
    </source>
</reference>
<protein>
    <recommendedName>
        <fullName evidence="1">Reverse transcriptase domain-containing protein</fullName>
    </recommendedName>
</protein>
<gene>
    <name evidence="2" type="ORF">V1264_012811</name>
</gene>
<proteinExistence type="predicted"/>
<dbReference type="InterPro" id="IPR000477">
    <property type="entry name" value="RT_dom"/>
</dbReference>
<dbReference type="SUPFAM" id="SSF56219">
    <property type="entry name" value="DNase I-like"/>
    <property type="match status" value="1"/>
</dbReference>
<dbReference type="PANTHER" id="PTHR33395">
    <property type="entry name" value="TRANSCRIPTASE, PUTATIVE-RELATED-RELATED"/>
    <property type="match status" value="1"/>
</dbReference>
<feature type="domain" description="Reverse transcriptase" evidence="1">
    <location>
        <begin position="414"/>
        <end position="665"/>
    </location>
</feature>
<dbReference type="AlphaFoldDB" id="A0AAN9GNZ1"/>
<dbReference type="EMBL" id="JBAMIC010000002">
    <property type="protein sequence ID" value="KAK7113540.1"/>
    <property type="molecule type" value="Genomic_DNA"/>
</dbReference>